<dbReference type="PROSITE" id="PS50048">
    <property type="entry name" value="ZN2_CY6_FUNGAL_2"/>
    <property type="match status" value="1"/>
</dbReference>
<keyword evidence="1" id="KW-0479">Metal-binding</keyword>
<protein>
    <recommendedName>
        <fullName evidence="8">Zn(2)-C6 fungal-type domain-containing protein</fullName>
    </recommendedName>
</protein>
<dbReference type="PANTHER" id="PTHR36206">
    <property type="entry name" value="ASPERCRYPTIN BIOSYNTHESIS CLUSTER-SPECIFIC TRANSCRIPTION REGULATOR ATNN-RELATED"/>
    <property type="match status" value="1"/>
</dbReference>
<evidence type="ECO:0000313" key="9">
    <source>
        <dbReference type="EMBL" id="KAK4172872.1"/>
    </source>
</evidence>
<dbReference type="InterPro" id="IPR052360">
    <property type="entry name" value="Transcr_Regulatory_Proteins"/>
</dbReference>
<dbReference type="GO" id="GO:0008270">
    <property type="term" value="F:zinc ion binding"/>
    <property type="evidence" value="ECO:0007669"/>
    <property type="project" value="InterPro"/>
</dbReference>
<dbReference type="InterPro" id="IPR036864">
    <property type="entry name" value="Zn2-C6_fun-type_DNA-bd_sf"/>
</dbReference>
<evidence type="ECO:0000256" key="4">
    <source>
        <dbReference type="ARBA" id="ARBA00023125"/>
    </source>
</evidence>
<dbReference type="AlphaFoldDB" id="A0AAN6W236"/>
<reference evidence="9" key="1">
    <citation type="journal article" date="2023" name="Mol. Phylogenet. Evol.">
        <title>Genome-scale phylogeny and comparative genomics of the fungal order Sordariales.</title>
        <authorList>
            <person name="Hensen N."/>
            <person name="Bonometti L."/>
            <person name="Westerberg I."/>
            <person name="Brannstrom I.O."/>
            <person name="Guillou S."/>
            <person name="Cros-Aarteil S."/>
            <person name="Calhoun S."/>
            <person name="Haridas S."/>
            <person name="Kuo A."/>
            <person name="Mondo S."/>
            <person name="Pangilinan J."/>
            <person name="Riley R."/>
            <person name="LaButti K."/>
            <person name="Andreopoulos B."/>
            <person name="Lipzen A."/>
            <person name="Chen C."/>
            <person name="Yan M."/>
            <person name="Daum C."/>
            <person name="Ng V."/>
            <person name="Clum A."/>
            <person name="Steindorff A."/>
            <person name="Ohm R.A."/>
            <person name="Martin F."/>
            <person name="Silar P."/>
            <person name="Natvig D.O."/>
            <person name="Lalanne C."/>
            <person name="Gautier V."/>
            <person name="Ament-Velasquez S.L."/>
            <person name="Kruys A."/>
            <person name="Hutchinson M.I."/>
            <person name="Powell A.J."/>
            <person name="Barry K."/>
            <person name="Miller A.N."/>
            <person name="Grigoriev I.V."/>
            <person name="Debuchy R."/>
            <person name="Gladieux P."/>
            <person name="Hiltunen Thoren M."/>
            <person name="Johannesson H."/>
        </authorList>
    </citation>
    <scope>NUCLEOTIDE SEQUENCE</scope>
    <source>
        <strain evidence="9">CBS 892.96</strain>
    </source>
</reference>
<dbReference type="CDD" id="cd00067">
    <property type="entry name" value="GAL4"/>
    <property type="match status" value="1"/>
</dbReference>
<evidence type="ECO:0000256" key="7">
    <source>
        <dbReference type="SAM" id="MobiDB-lite"/>
    </source>
</evidence>
<reference evidence="9" key="2">
    <citation type="submission" date="2023-05" db="EMBL/GenBank/DDBJ databases">
        <authorList>
            <consortium name="Lawrence Berkeley National Laboratory"/>
            <person name="Steindorff A."/>
            <person name="Hensen N."/>
            <person name="Bonometti L."/>
            <person name="Westerberg I."/>
            <person name="Brannstrom I.O."/>
            <person name="Guillou S."/>
            <person name="Cros-Aarteil S."/>
            <person name="Calhoun S."/>
            <person name="Haridas S."/>
            <person name="Kuo A."/>
            <person name="Mondo S."/>
            <person name="Pangilinan J."/>
            <person name="Riley R."/>
            <person name="Labutti K."/>
            <person name="Andreopoulos B."/>
            <person name="Lipzen A."/>
            <person name="Chen C."/>
            <person name="Yanf M."/>
            <person name="Daum C."/>
            <person name="Ng V."/>
            <person name="Clum A."/>
            <person name="Ohm R."/>
            <person name="Martin F."/>
            <person name="Silar P."/>
            <person name="Natvig D."/>
            <person name="Lalanne C."/>
            <person name="Gautier V."/>
            <person name="Ament-Velasquez S.L."/>
            <person name="Kruys A."/>
            <person name="Hutchinson M.I."/>
            <person name="Powell A.J."/>
            <person name="Barry K."/>
            <person name="Miller A.N."/>
            <person name="Grigoriev I.V."/>
            <person name="Debuchy R."/>
            <person name="Gladieux P."/>
            <person name="Thoren M.H."/>
            <person name="Johannesson H."/>
        </authorList>
    </citation>
    <scope>NUCLEOTIDE SEQUENCE</scope>
    <source>
        <strain evidence="9">CBS 892.96</strain>
    </source>
</reference>
<feature type="region of interest" description="Disordered" evidence="7">
    <location>
        <begin position="1"/>
        <end position="27"/>
    </location>
</feature>
<evidence type="ECO:0000259" key="8">
    <source>
        <dbReference type="PROSITE" id="PS50048"/>
    </source>
</evidence>
<keyword evidence="6" id="KW-0539">Nucleus</keyword>
<gene>
    <name evidence="9" type="ORF">QBC36DRAFT_336947</name>
</gene>
<sequence>MTLSASPSHTLSPQTVFSLPSNQKRASTPKVRTGCITCKNRHVKCDERKPTCSRCEKARMECHGYLAKTDQKTTRKSNKSAAIRGVPRPLQVIRPAPVTLFSPGKDIIYHDFFRYSLVNDLAGYLHADFWSRIVLCESIQDDCVNHAIFAIGALSQALFVDSAGLEPSLPVGPQSTGSPPSPVYPQFRRRHRLLNSHYRAAIHHQNQAISLCLRRTRDDRDRMPTRNLLIITLLLVTYELLQGDMEAADGLMTSGIRLLRDSITTLRDTASQHHVISSSNDTKDEDMEDMEYILTFLSGKSNFCPQQTTHHQTFSSVPDDNDLPVLGQTGIMKCTYLWGNFHARCILFITQAMQHTFCGQGLSAGESHSLMPEQKKLWNLLRQWHQVLSDYKAAVPAEDLRTKKIMRLLNLQCYTDFVCLAWCMDPTDAALDNCESDFSQLLKAAQEFLHDPEPISTTGFICSGGNVAGPLILIATRCRTNRGLRLKALETFRKMLWREGSWDTKVFVSVAELVILEEETRGERGQIDLINRWLWTGIHPDGDNIKVMGEYTRVMPDEKGEPVKKYLVLDLDKWGLAEGEGIITDSSLTKVGVDVGSYEYGNGHVPGQGMNHGLGLEIGSCINGGLSPASAATGTSDLDSSSPGHRECISSWDGLSSWEDSVIFSPDSMDVGDGQ</sequence>
<accession>A0AAN6W236</accession>
<evidence type="ECO:0000256" key="2">
    <source>
        <dbReference type="ARBA" id="ARBA00022833"/>
    </source>
</evidence>
<dbReference type="InterPro" id="IPR001138">
    <property type="entry name" value="Zn2Cys6_DnaBD"/>
</dbReference>
<keyword evidence="4" id="KW-0238">DNA-binding</keyword>
<keyword evidence="5" id="KW-0804">Transcription</keyword>
<dbReference type="GO" id="GO:0003677">
    <property type="term" value="F:DNA binding"/>
    <property type="evidence" value="ECO:0007669"/>
    <property type="project" value="UniProtKB-KW"/>
</dbReference>
<dbReference type="SMART" id="SM00066">
    <property type="entry name" value="GAL4"/>
    <property type="match status" value="1"/>
</dbReference>
<dbReference type="PANTHER" id="PTHR36206:SF4">
    <property type="entry name" value="HYPOTHETICAL CONSERVED PROTEIN (EUROFUNG)-RELATED"/>
    <property type="match status" value="1"/>
</dbReference>
<keyword evidence="3" id="KW-0805">Transcription regulation</keyword>
<dbReference type="Pfam" id="PF00172">
    <property type="entry name" value="Zn_clus"/>
    <property type="match status" value="1"/>
</dbReference>
<dbReference type="Gene3D" id="4.10.240.10">
    <property type="entry name" value="Zn(2)-C6 fungal-type DNA-binding domain"/>
    <property type="match status" value="1"/>
</dbReference>
<evidence type="ECO:0000256" key="3">
    <source>
        <dbReference type="ARBA" id="ARBA00023015"/>
    </source>
</evidence>
<feature type="compositionally biased region" description="Polar residues" evidence="7">
    <location>
        <begin position="1"/>
        <end position="26"/>
    </location>
</feature>
<evidence type="ECO:0000256" key="1">
    <source>
        <dbReference type="ARBA" id="ARBA00022723"/>
    </source>
</evidence>
<dbReference type="SUPFAM" id="SSF57701">
    <property type="entry name" value="Zn2/Cys6 DNA-binding domain"/>
    <property type="match status" value="1"/>
</dbReference>
<dbReference type="EMBL" id="MU866386">
    <property type="protein sequence ID" value="KAK4172872.1"/>
    <property type="molecule type" value="Genomic_DNA"/>
</dbReference>
<feature type="domain" description="Zn(2)-C6 fungal-type" evidence="8">
    <location>
        <begin position="34"/>
        <end position="62"/>
    </location>
</feature>
<evidence type="ECO:0000313" key="10">
    <source>
        <dbReference type="Proteomes" id="UP001302321"/>
    </source>
</evidence>
<evidence type="ECO:0000256" key="6">
    <source>
        <dbReference type="ARBA" id="ARBA00023242"/>
    </source>
</evidence>
<proteinExistence type="predicted"/>
<organism evidence="9 10">
    <name type="scientific">Triangularia setosa</name>
    <dbReference type="NCBI Taxonomy" id="2587417"/>
    <lineage>
        <taxon>Eukaryota</taxon>
        <taxon>Fungi</taxon>
        <taxon>Dikarya</taxon>
        <taxon>Ascomycota</taxon>
        <taxon>Pezizomycotina</taxon>
        <taxon>Sordariomycetes</taxon>
        <taxon>Sordariomycetidae</taxon>
        <taxon>Sordariales</taxon>
        <taxon>Podosporaceae</taxon>
        <taxon>Triangularia</taxon>
    </lineage>
</organism>
<keyword evidence="2" id="KW-0862">Zinc</keyword>
<dbReference type="GO" id="GO:0000981">
    <property type="term" value="F:DNA-binding transcription factor activity, RNA polymerase II-specific"/>
    <property type="evidence" value="ECO:0007669"/>
    <property type="project" value="InterPro"/>
</dbReference>
<dbReference type="PROSITE" id="PS00463">
    <property type="entry name" value="ZN2_CY6_FUNGAL_1"/>
    <property type="match status" value="1"/>
</dbReference>
<keyword evidence="10" id="KW-1185">Reference proteome</keyword>
<evidence type="ECO:0000256" key="5">
    <source>
        <dbReference type="ARBA" id="ARBA00023163"/>
    </source>
</evidence>
<comment type="caution">
    <text evidence="9">The sequence shown here is derived from an EMBL/GenBank/DDBJ whole genome shotgun (WGS) entry which is preliminary data.</text>
</comment>
<name>A0AAN6W236_9PEZI</name>
<dbReference type="Proteomes" id="UP001302321">
    <property type="component" value="Unassembled WGS sequence"/>
</dbReference>